<dbReference type="PROSITE" id="PS50853">
    <property type="entry name" value="FN3"/>
    <property type="match status" value="1"/>
</dbReference>
<feature type="signal peptide" evidence="1">
    <location>
        <begin position="1"/>
        <end position="21"/>
    </location>
</feature>
<protein>
    <submittedName>
        <fullName evidence="3">Fibronectin type III domain-containing protein</fullName>
    </submittedName>
</protein>
<dbReference type="CDD" id="cd00063">
    <property type="entry name" value="FN3"/>
    <property type="match status" value="1"/>
</dbReference>
<sequence length="144" mass="14735">MKSFRSIGSLMLTIATMAILAGCGSSTLTGPVTDTAPPAAPGNVTLTHDAQGRLAITWDLSPSATVKSYEVYMYSPSPERASAWVLLDDPTPADNQFVLPDGPAATTYRVTCVSQSGAHSALSSPVTVVSNPSSGGGLGVYATE</sequence>
<dbReference type="Gene3D" id="2.60.40.10">
    <property type="entry name" value="Immunoglobulins"/>
    <property type="match status" value="1"/>
</dbReference>
<comment type="caution">
    <text evidence="3">The sequence shown here is derived from an EMBL/GenBank/DDBJ whole genome shotgun (WGS) entry which is preliminary data.</text>
</comment>
<reference evidence="3 4" key="1">
    <citation type="journal article" date="2019" name="Nat. Microbiol.">
        <title>Mediterranean grassland soil C-N compound turnover is dependent on rainfall and depth, and is mediated by genomically divergent microorganisms.</title>
        <authorList>
            <person name="Diamond S."/>
            <person name="Andeer P.F."/>
            <person name="Li Z."/>
            <person name="Crits-Christoph A."/>
            <person name="Burstein D."/>
            <person name="Anantharaman K."/>
            <person name="Lane K.R."/>
            <person name="Thomas B.C."/>
            <person name="Pan C."/>
            <person name="Northen T.R."/>
            <person name="Banfield J.F."/>
        </authorList>
    </citation>
    <scope>NUCLEOTIDE SEQUENCE [LARGE SCALE GENOMIC DNA]</scope>
    <source>
        <strain evidence="3">WS_11</strain>
    </source>
</reference>
<dbReference type="InterPro" id="IPR013783">
    <property type="entry name" value="Ig-like_fold"/>
</dbReference>
<evidence type="ECO:0000256" key="1">
    <source>
        <dbReference type="SAM" id="SignalP"/>
    </source>
</evidence>
<organism evidence="3 4">
    <name type="scientific">Eiseniibacteriota bacterium</name>
    <dbReference type="NCBI Taxonomy" id="2212470"/>
    <lineage>
        <taxon>Bacteria</taxon>
        <taxon>Candidatus Eiseniibacteriota</taxon>
    </lineage>
</organism>
<keyword evidence="1" id="KW-0732">Signal</keyword>
<accession>A0A538U9Q7</accession>
<dbReference type="InterPro" id="IPR036116">
    <property type="entry name" value="FN3_sf"/>
</dbReference>
<evidence type="ECO:0000313" key="3">
    <source>
        <dbReference type="EMBL" id="TMQ72616.1"/>
    </source>
</evidence>
<feature type="chain" id="PRO_5021760962" evidence="1">
    <location>
        <begin position="22"/>
        <end position="144"/>
    </location>
</feature>
<evidence type="ECO:0000313" key="4">
    <source>
        <dbReference type="Proteomes" id="UP000319771"/>
    </source>
</evidence>
<gene>
    <name evidence="3" type="ORF">E6K81_06910</name>
</gene>
<feature type="domain" description="Fibronectin type-III" evidence="2">
    <location>
        <begin position="40"/>
        <end position="133"/>
    </location>
</feature>
<proteinExistence type="predicted"/>
<dbReference type="Proteomes" id="UP000319771">
    <property type="component" value="Unassembled WGS sequence"/>
</dbReference>
<dbReference type="EMBL" id="VBPB01000101">
    <property type="protein sequence ID" value="TMQ72616.1"/>
    <property type="molecule type" value="Genomic_DNA"/>
</dbReference>
<evidence type="ECO:0000259" key="2">
    <source>
        <dbReference type="PROSITE" id="PS50853"/>
    </source>
</evidence>
<dbReference type="SUPFAM" id="SSF49265">
    <property type="entry name" value="Fibronectin type III"/>
    <property type="match status" value="1"/>
</dbReference>
<dbReference type="InterPro" id="IPR003961">
    <property type="entry name" value="FN3_dom"/>
</dbReference>
<name>A0A538U9Q7_UNCEI</name>
<dbReference type="PROSITE" id="PS51257">
    <property type="entry name" value="PROKAR_LIPOPROTEIN"/>
    <property type="match status" value="1"/>
</dbReference>
<dbReference type="AlphaFoldDB" id="A0A538U9Q7"/>